<keyword evidence="4" id="KW-1185">Reference proteome</keyword>
<accession>A0ABY4BZY7</accession>
<name>A0ABY4BZY7_9MICO</name>
<gene>
    <name evidence="3" type="ORF">MTO99_00575</name>
</gene>
<feature type="domain" description="Polysaccharide pyruvyl transferase" evidence="2">
    <location>
        <begin position="231"/>
        <end position="368"/>
    </location>
</feature>
<evidence type="ECO:0000313" key="4">
    <source>
        <dbReference type="Proteomes" id="UP000832097"/>
    </source>
</evidence>
<dbReference type="GO" id="GO:0016740">
    <property type="term" value="F:transferase activity"/>
    <property type="evidence" value="ECO:0007669"/>
    <property type="project" value="UniProtKB-KW"/>
</dbReference>
<protein>
    <submittedName>
        <fullName evidence="3">Polysaccharide pyruvyl transferase family protein</fullName>
    </submittedName>
</protein>
<keyword evidence="3" id="KW-0808">Transferase</keyword>
<proteinExistence type="predicted"/>
<organism evidence="3 4">
    <name type="scientific">Agromyces larvae</name>
    <dbReference type="NCBI Taxonomy" id="2929802"/>
    <lineage>
        <taxon>Bacteria</taxon>
        <taxon>Bacillati</taxon>
        <taxon>Actinomycetota</taxon>
        <taxon>Actinomycetes</taxon>
        <taxon>Micrococcales</taxon>
        <taxon>Microbacteriaceae</taxon>
        <taxon>Agromyces</taxon>
    </lineage>
</organism>
<evidence type="ECO:0000259" key="2">
    <source>
        <dbReference type="Pfam" id="PF04230"/>
    </source>
</evidence>
<evidence type="ECO:0000256" key="1">
    <source>
        <dbReference type="SAM" id="MobiDB-lite"/>
    </source>
</evidence>
<dbReference type="PANTHER" id="PTHR36836:SF1">
    <property type="entry name" value="COLANIC ACID BIOSYNTHESIS PROTEIN WCAK"/>
    <property type="match status" value="1"/>
</dbReference>
<dbReference type="RefSeq" id="WP_243556035.1">
    <property type="nucleotide sequence ID" value="NZ_CP094528.1"/>
</dbReference>
<evidence type="ECO:0000313" key="3">
    <source>
        <dbReference type="EMBL" id="UOE44324.1"/>
    </source>
</evidence>
<dbReference type="EMBL" id="CP094528">
    <property type="protein sequence ID" value="UOE44324.1"/>
    <property type="molecule type" value="Genomic_DNA"/>
</dbReference>
<reference evidence="3 4" key="1">
    <citation type="submission" date="2022-03" db="EMBL/GenBank/DDBJ databases">
        <title>Mucilaginibacter sp. isolated from the gut of Protaetia brevitarsis seulensis larvae.</title>
        <authorList>
            <person name="Won M."/>
            <person name="Kim S.-J."/>
            <person name="Kwon S.-W."/>
        </authorList>
    </citation>
    <scope>NUCLEOTIDE SEQUENCE [LARGE SCALE GENOMIC DNA]</scope>
    <source>
        <strain evidence="3 4">CFWR-12</strain>
    </source>
</reference>
<dbReference type="InterPro" id="IPR007345">
    <property type="entry name" value="Polysacch_pyruvyl_Trfase"/>
</dbReference>
<dbReference type="Pfam" id="PF04230">
    <property type="entry name" value="PS_pyruv_trans"/>
    <property type="match status" value="1"/>
</dbReference>
<sequence>MSRIIASARRLQRRIRAGFSPRLHAAIARAVLADPPEARAGSGAGSARQVVIAPPGGGNIGDAALVGAYLEHVEGDVVVVTRRADDFDLSSYGERVQVLPMPMLLYGGTLQFARGLRRLRAHVARGTTVAVLGADIMDGAYHAAASANRALIAAGAAEAGLDSRIVGFSWNTAPHPKARWAMRRAAEAGVLLTPRDPVSAGRLGGDVAGSRGASDSVGHSSAGGSPDRGGVVLAADLVFTARSLAPLPDDLARALDGAERIALVNVSGLIAAHVPAGANAAVVHDLLETCDRVVIVPHVSRPGADDLPHCRDLADRFAGDERVVLVDRLLAPPQVRELAARAHIVITGRMHLAVMSLMAGVPAVTIASQGKVEGLMALFDLPALCVEPGAALAAELPSRLAKVLADRDEIAARIAERLPAVRSLAERSFTATPVFHQGEHLVST</sequence>
<dbReference type="Proteomes" id="UP000832097">
    <property type="component" value="Chromosome"/>
</dbReference>
<feature type="region of interest" description="Disordered" evidence="1">
    <location>
        <begin position="201"/>
        <end position="225"/>
    </location>
</feature>
<dbReference type="PANTHER" id="PTHR36836">
    <property type="entry name" value="COLANIC ACID BIOSYNTHESIS PROTEIN WCAK"/>
    <property type="match status" value="1"/>
</dbReference>